<proteinExistence type="predicted"/>
<feature type="compositionally biased region" description="Polar residues" evidence="1">
    <location>
        <begin position="76"/>
        <end position="86"/>
    </location>
</feature>
<protein>
    <submittedName>
        <fullName evidence="2">Uncharacterized protein</fullName>
    </submittedName>
</protein>
<name>A0AAN6RFY5_9PLEO</name>
<evidence type="ECO:0000256" key="1">
    <source>
        <dbReference type="SAM" id="MobiDB-lite"/>
    </source>
</evidence>
<feature type="region of interest" description="Disordered" evidence="1">
    <location>
        <begin position="1"/>
        <end position="86"/>
    </location>
</feature>
<feature type="compositionally biased region" description="Polar residues" evidence="1">
    <location>
        <begin position="178"/>
        <end position="188"/>
    </location>
</feature>
<dbReference type="EMBL" id="WVTA01000007">
    <property type="protein sequence ID" value="KAK3208758.1"/>
    <property type="molecule type" value="Genomic_DNA"/>
</dbReference>
<sequence>MPPKQVPKAAPKSGPTAVKKTPVKPQTKPLPKKAPIAQSKAVVPKTGAPAKKPLPKAAPKTQTKPLPKTNVPKQPPQQQGWLSRIGSQAASGIGSFTGAVVSAAGNGVAGAAAHALHSLANTSRGWGDAIREYGNSIKDVTGATGPRASSAKNPLGLSSTPQGAKALMGSRPGITGVSKGSGSNPLGL</sequence>
<comment type="caution">
    <text evidence="2">The sequence shown here is derived from an EMBL/GenBank/DDBJ whole genome shotgun (WGS) entry which is preliminary data.</text>
</comment>
<dbReference type="AlphaFoldDB" id="A0AAN6RFY5"/>
<feature type="compositionally biased region" description="Low complexity" evidence="1">
    <location>
        <begin position="15"/>
        <end position="29"/>
    </location>
</feature>
<organism evidence="2 3">
    <name type="scientific">Pseudopithomyces chartarum</name>
    <dbReference type="NCBI Taxonomy" id="1892770"/>
    <lineage>
        <taxon>Eukaryota</taxon>
        <taxon>Fungi</taxon>
        <taxon>Dikarya</taxon>
        <taxon>Ascomycota</taxon>
        <taxon>Pezizomycotina</taxon>
        <taxon>Dothideomycetes</taxon>
        <taxon>Pleosporomycetidae</taxon>
        <taxon>Pleosporales</taxon>
        <taxon>Massarineae</taxon>
        <taxon>Didymosphaeriaceae</taxon>
        <taxon>Pseudopithomyces</taxon>
    </lineage>
</organism>
<accession>A0AAN6RFY5</accession>
<dbReference type="Proteomes" id="UP001280581">
    <property type="component" value="Unassembled WGS sequence"/>
</dbReference>
<evidence type="ECO:0000313" key="2">
    <source>
        <dbReference type="EMBL" id="KAK3208758.1"/>
    </source>
</evidence>
<evidence type="ECO:0000313" key="3">
    <source>
        <dbReference type="Proteomes" id="UP001280581"/>
    </source>
</evidence>
<feature type="region of interest" description="Disordered" evidence="1">
    <location>
        <begin position="141"/>
        <end position="188"/>
    </location>
</feature>
<reference evidence="2 3" key="1">
    <citation type="submission" date="2021-02" db="EMBL/GenBank/DDBJ databases">
        <title>Genome assembly of Pseudopithomyces chartarum.</title>
        <authorList>
            <person name="Jauregui R."/>
            <person name="Singh J."/>
            <person name="Voisey C."/>
        </authorList>
    </citation>
    <scope>NUCLEOTIDE SEQUENCE [LARGE SCALE GENOMIC DNA]</scope>
    <source>
        <strain evidence="2 3">AGR01</strain>
    </source>
</reference>
<feature type="compositionally biased region" description="Polar residues" evidence="1">
    <location>
        <begin position="150"/>
        <end position="162"/>
    </location>
</feature>
<gene>
    <name evidence="2" type="ORF">GRF29_77g1937824</name>
</gene>
<keyword evidence="3" id="KW-1185">Reference proteome</keyword>
<feature type="compositionally biased region" description="Low complexity" evidence="1">
    <location>
        <begin position="44"/>
        <end position="69"/>
    </location>
</feature>